<evidence type="ECO:0000256" key="1">
    <source>
        <dbReference type="SAM" id="MobiDB-lite"/>
    </source>
</evidence>
<accession>A0A9P0L8I5</accession>
<dbReference type="PANTHER" id="PTHR10773:SF19">
    <property type="match status" value="1"/>
</dbReference>
<name>A0A9P0L8I5_ACAOB</name>
<dbReference type="PANTHER" id="PTHR10773">
    <property type="entry name" value="DNA-DIRECTED RNA POLYMERASES I, II, AND III SUBUNIT RPABC2"/>
    <property type="match status" value="1"/>
</dbReference>
<dbReference type="OrthoDB" id="7475343at2759"/>
<evidence type="ECO:0000313" key="2">
    <source>
        <dbReference type="EMBL" id="CAH1989659.1"/>
    </source>
</evidence>
<keyword evidence="3" id="KW-1185">Reference proteome</keyword>
<sequence>MYSCEDDLSAEVIPKKRKKGQKQVIYKNEVIKGARVSGKEYLNYKGIKVNQRAIGEPCRCRSCCFDKIPEGERQEVFDRFYALETRNEQDAYMQALIECSEISRKRPRVDQNNAKPKSKSYKYYVSSSSGKHRVCKTTFISIHGVTVDRVRRLSKLLLMGRPPNDRRGKKAPGNAKPEQVVRQVEEHIRS</sequence>
<organism evidence="2 3">
    <name type="scientific">Acanthoscelides obtectus</name>
    <name type="common">Bean weevil</name>
    <name type="synonym">Bruchus obtectus</name>
    <dbReference type="NCBI Taxonomy" id="200917"/>
    <lineage>
        <taxon>Eukaryota</taxon>
        <taxon>Metazoa</taxon>
        <taxon>Ecdysozoa</taxon>
        <taxon>Arthropoda</taxon>
        <taxon>Hexapoda</taxon>
        <taxon>Insecta</taxon>
        <taxon>Pterygota</taxon>
        <taxon>Neoptera</taxon>
        <taxon>Endopterygota</taxon>
        <taxon>Coleoptera</taxon>
        <taxon>Polyphaga</taxon>
        <taxon>Cucujiformia</taxon>
        <taxon>Chrysomeloidea</taxon>
        <taxon>Chrysomelidae</taxon>
        <taxon>Bruchinae</taxon>
        <taxon>Bruchini</taxon>
        <taxon>Acanthoscelides</taxon>
    </lineage>
</organism>
<dbReference type="EMBL" id="CAKOFQ010007068">
    <property type="protein sequence ID" value="CAH1989659.1"/>
    <property type="molecule type" value="Genomic_DNA"/>
</dbReference>
<gene>
    <name evidence="2" type="ORF">ACAOBT_LOCUS19161</name>
</gene>
<protein>
    <submittedName>
        <fullName evidence="2">Uncharacterized protein</fullName>
    </submittedName>
</protein>
<proteinExistence type="predicted"/>
<dbReference type="Proteomes" id="UP001152888">
    <property type="component" value="Unassembled WGS sequence"/>
</dbReference>
<reference evidence="2" key="1">
    <citation type="submission" date="2022-03" db="EMBL/GenBank/DDBJ databases">
        <authorList>
            <person name="Sayadi A."/>
        </authorList>
    </citation>
    <scope>NUCLEOTIDE SEQUENCE</scope>
</reference>
<evidence type="ECO:0000313" key="3">
    <source>
        <dbReference type="Proteomes" id="UP001152888"/>
    </source>
</evidence>
<feature type="region of interest" description="Disordered" evidence="1">
    <location>
        <begin position="160"/>
        <end position="190"/>
    </location>
</feature>
<comment type="caution">
    <text evidence="2">The sequence shown here is derived from an EMBL/GenBank/DDBJ whole genome shotgun (WGS) entry which is preliminary data.</text>
</comment>
<dbReference type="AlphaFoldDB" id="A0A9P0L8I5"/>